<protein>
    <submittedName>
        <fullName evidence="4">RAD55 family ATPase</fullName>
    </submittedName>
</protein>
<keyword evidence="5" id="KW-1185">Reference proteome</keyword>
<evidence type="ECO:0000256" key="2">
    <source>
        <dbReference type="ARBA" id="ARBA00022840"/>
    </source>
</evidence>
<keyword evidence="1" id="KW-0547">Nucleotide-binding</keyword>
<dbReference type="Pfam" id="PF06745">
    <property type="entry name" value="ATPase"/>
    <property type="match status" value="1"/>
</dbReference>
<reference evidence="4 5" key="1">
    <citation type="submission" date="2023-12" db="EMBL/GenBank/DDBJ databases">
        <title>Phenotypic and Genomic Characterization of Methanothermobacter wolfeii Strain BSEL, a CO2-Capturing Archaeon with Minimal Nutrient Requirements.</title>
        <authorList>
            <person name="Ale Enriquez F."/>
            <person name="Ahring B.K."/>
        </authorList>
    </citation>
    <scope>NUCLEOTIDE SEQUENCE [LARGE SCALE GENOMIC DNA]</scope>
    <source>
        <strain evidence="4 5">BSEL-1</strain>
    </source>
</reference>
<evidence type="ECO:0000313" key="5">
    <source>
        <dbReference type="Proteomes" id="UP001369247"/>
    </source>
</evidence>
<dbReference type="InterPro" id="IPR027417">
    <property type="entry name" value="P-loop_NTPase"/>
</dbReference>
<keyword evidence="2" id="KW-0067">ATP-binding</keyword>
<name>A0ABU8TU33_METWO</name>
<dbReference type="PANTHER" id="PTHR43637:SF3">
    <property type="entry name" value="FLAGELLA-RELATED PROTEIN H-RELATED"/>
    <property type="match status" value="1"/>
</dbReference>
<dbReference type="SUPFAM" id="SSF52540">
    <property type="entry name" value="P-loop containing nucleoside triphosphate hydrolases"/>
    <property type="match status" value="1"/>
</dbReference>
<sequence length="232" mass="25083">MIVRISSGIRGFDDLFGGMGSLPENTVTLLYGPPKVGKSLFSYAFAAGGADSQEPCLYISADYGIADLKRNMEVLNMNPEVLIENELLYVIDAASSISGSAAEEGNTYLPSSVHNPTDIMVKVGVATRNITRRYTMFRSVLDSLTTLMAFNDEMLVVRVLTAYMMRIKDAGGTALVTYTEGSADQKVETMLKAVVNNIIHLDGSRLTVEAMVGTGRLTASYTIDEEGITLQP</sequence>
<dbReference type="EMBL" id="JAXUHJ010000008">
    <property type="protein sequence ID" value="MEJ8542573.1"/>
    <property type="molecule type" value="Genomic_DNA"/>
</dbReference>
<dbReference type="InterPro" id="IPR014774">
    <property type="entry name" value="KaiC-like_dom"/>
</dbReference>
<proteinExistence type="predicted"/>
<dbReference type="PANTHER" id="PTHR43637">
    <property type="entry name" value="UPF0273 PROTEIN TM_0370"/>
    <property type="match status" value="1"/>
</dbReference>
<dbReference type="RefSeq" id="WP_074358979.1">
    <property type="nucleotide sequence ID" value="NZ_JAXUHJ010000008.1"/>
</dbReference>
<evidence type="ECO:0000313" key="4">
    <source>
        <dbReference type="EMBL" id="MEJ8542573.1"/>
    </source>
</evidence>
<feature type="domain" description="KaiC-like" evidence="3">
    <location>
        <begin position="6"/>
        <end position="204"/>
    </location>
</feature>
<comment type="caution">
    <text evidence="4">The sequence shown here is derived from an EMBL/GenBank/DDBJ whole genome shotgun (WGS) entry which is preliminary data.</text>
</comment>
<gene>
    <name evidence="4" type="ORF">U2150_03580</name>
</gene>
<dbReference type="Gene3D" id="3.40.50.300">
    <property type="entry name" value="P-loop containing nucleotide triphosphate hydrolases"/>
    <property type="match status" value="1"/>
</dbReference>
<evidence type="ECO:0000256" key="1">
    <source>
        <dbReference type="ARBA" id="ARBA00022741"/>
    </source>
</evidence>
<accession>A0ABU8TU33</accession>
<evidence type="ECO:0000259" key="3">
    <source>
        <dbReference type="Pfam" id="PF06745"/>
    </source>
</evidence>
<dbReference type="Proteomes" id="UP001369247">
    <property type="component" value="Unassembled WGS sequence"/>
</dbReference>
<organism evidence="4 5">
    <name type="scientific">Methanothermobacter wolfeii</name>
    <name type="common">Methanobacterium wolfei</name>
    <dbReference type="NCBI Taxonomy" id="145261"/>
    <lineage>
        <taxon>Archaea</taxon>
        <taxon>Methanobacteriati</taxon>
        <taxon>Methanobacteriota</taxon>
        <taxon>Methanomada group</taxon>
        <taxon>Methanobacteria</taxon>
        <taxon>Methanobacteriales</taxon>
        <taxon>Methanobacteriaceae</taxon>
        <taxon>Methanothermobacter</taxon>
    </lineage>
</organism>